<dbReference type="AlphaFoldDB" id="A0A0P0M5S2"/>
<dbReference type="PATRIC" id="fig|821.40.peg.4580"/>
<proteinExistence type="predicted"/>
<gene>
    <name evidence="2" type="ORF">BvMPK_3815</name>
</gene>
<dbReference type="GO" id="GO:0008233">
    <property type="term" value="F:peptidase activity"/>
    <property type="evidence" value="ECO:0007669"/>
    <property type="project" value="UniProtKB-KW"/>
</dbReference>
<dbReference type="InterPro" id="IPR014061">
    <property type="entry name" value="BrxL-like"/>
</dbReference>
<dbReference type="EMBL" id="CP013020">
    <property type="protein sequence ID" value="ALK86375.1"/>
    <property type="molecule type" value="Genomic_DNA"/>
</dbReference>
<dbReference type="Pfam" id="PF20442">
    <property type="entry name" value="BrxL_N"/>
    <property type="match status" value="1"/>
</dbReference>
<keyword evidence="2" id="KW-0645">Protease</keyword>
<protein>
    <submittedName>
        <fullName evidence="2">ATP-dependent protease</fullName>
    </submittedName>
</protein>
<sequence length="496" mass="57369">MREIISEKVRQHFAPMSIHKDPNSTDSLFAGRNLPAFVKDFLLKKYLSPDGSIDRGKLTSFLDIVIPKNSTDVKDKLAQGETLTLLVRFIIYIDLVKGVRRFAIPDMGIKLNEGVIPEYVYSQHTGTLVDGERWGIIKLALLPDDDGKKNHVEMVDYKPFKPYKSVDVNYLRDARKSFTTDEWIDLLLSAMEYDADSFENMHQKLEFLTRLFIFVEPRLNVVELAPKGTGKSYVFGNLSKYGWLVSGGKVTRAKLFYDKQKQQNGIIKNHDFTVFDEIQTITFQEPSEIQAALKSYLESGKTTIDNNEFSSECGLMLMGNIQLTSERLPQSKRYFDALPLYFRESALLDRFHCFIEGWYLPRINKSMIYKGWTINVEYFSEILHSLRTENSYGLLFDDLVVYDKKADMRDFKAVKKIATAAMKLLFPHWKSVEDVNLEEFDLYCLQPAIERRGIIKEQCHYIDSEFKTSMPNFWINKGIVNNTDSDGQGMEENELF</sequence>
<accession>A0A0P0M5S2</accession>
<keyword evidence="2" id="KW-0378">Hydrolase</keyword>
<evidence type="ECO:0000313" key="2">
    <source>
        <dbReference type="EMBL" id="ALK86375.1"/>
    </source>
</evidence>
<dbReference type="GO" id="GO:0006508">
    <property type="term" value="P:proteolysis"/>
    <property type="evidence" value="ECO:0007669"/>
    <property type="project" value="UniProtKB-KW"/>
</dbReference>
<reference evidence="3" key="1">
    <citation type="submission" date="2015-10" db="EMBL/GenBank/DDBJ databases">
        <title>Extensive mobilome-driven genome diversification in gut-associated Bacteroides vulgatus mpk.</title>
        <authorList>
            <person name="Beier S."/>
            <person name="Lange A."/>
            <person name="Huson D.H."/>
            <person name="Frick J.-S."/>
            <person name="Autenrieth I.B."/>
        </authorList>
    </citation>
    <scope>NUCLEOTIDE SEQUENCE [LARGE SCALE GENOMIC DNA]</scope>
    <source>
        <strain evidence="3">mpk</strain>
    </source>
</reference>
<feature type="domain" description="BREX system Lon protease-like BrxL N-terminal" evidence="1">
    <location>
        <begin position="11"/>
        <end position="139"/>
    </location>
</feature>
<reference evidence="2 3" key="2">
    <citation type="journal article" date="2016" name="Genome Biol. Evol.">
        <title>Extensive mobilome-driven genome diversification in mouse gut-associated Bacteroides vulgatus mpk.</title>
        <authorList>
            <person name="Lange A."/>
            <person name="Beier S."/>
            <person name="Steimle A."/>
            <person name="Autenrieth I.B."/>
            <person name="Huson D.H."/>
            <person name="Frick J.S."/>
        </authorList>
    </citation>
    <scope>NUCLEOTIDE SEQUENCE [LARGE SCALE GENOMIC DNA]</scope>
    <source>
        <strain evidence="3">mpk</strain>
    </source>
</reference>
<dbReference type="InterPro" id="IPR046838">
    <property type="entry name" value="BrxL_N"/>
</dbReference>
<evidence type="ECO:0000313" key="3">
    <source>
        <dbReference type="Proteomes" id="UP000061587"/>
    </source>
</evidence>
<dbReference type="Pfam" id="PF13337">
    <property type="entry name" value="BrxL_ATPase"/>
    <property type="match status" value="1"/>
</dbReference>
<dbReference type="NCBIfam" id="TIGR02688">
    <property type="entry name" value="BREX system Lon protease-like protein BrxL"/>
    <property type="match status" value="1"/>
</dbReference>
<organism evidence="2 3">
    <name type="scientific">Phocaeicola vulgatus</name>
    <name type="common">Bacteroides vulgatus</name>
    <dbReference type="NCBI Taxonomy" id="821"/>
    <lineage>
        <taxon>Bacteria</taxon>
        <taxon>Pseudomonadati</taxon>
        <taxon>Bacteroidota</taxon>
        <taxon>Bacteroidia</taxon>
        <taxon>Bacteroidales</taxon>
        <taxon>Bacteroidaceae</taxon>
        <taxon>Phocaeicola</taxon>
    </lineage>
</organism>
<evidence type="ECO:0000259" key="1">
    <source>
        <dbReference type="Pfam" id="PF20442"/>
    </source>
</evidence>
<dbReference type="Proteomes" id="UP000061587">
    <property type="component" value="Chromosome"/>
</dbReference>
<name>A0A0P0M5S2_PHOVU</name>